<evidence type="ECO:0000256" key="2">
    <source>
        <dbReference type="ARBA" id="ARBA00023002"/>
    </source>
</evidence>
<gene>
    <name evidence="6" type="ORF">P0Y56_06225</name>
</gene>
<dbReference type="InterPro" id="IPR016163">
    <property type="entry name" value="Ald_DH_C"/>
</dbReference>
<comment type="similarity">
    <text evidence="1 4">Belongs to the aldehyde dehydrogenase family.</text>
</comment>
<dbReference type="SUPFAM" id="SSF53720">
    <property type="entry name" value="ALDH-like"/>
    <property type="match status" value="1"/>
</dbReference>
<dbReference type="PANTHER" id="PTHR11699">
    <property type="entry name" value="ALDEHYDE DEHYDROGENASE-RELATED"/>
    <property type="match status" value="1"/>
</dbReference>
<proteinExistence type="inferred from homology"/>
<organism evidence="6 7">
    <name type="scientific">Candidatus Andeanibacterium colombiense</name>
    <dbReference type="NCBI Taxonomy" id="3121345"/>
    <lineage>
        <taxon>Bacteria</taxon>
        <taxon>Pseudomonadati</taxon>
        <taxon>Pseudomonadota</taxon>
        <taxon>Alphaproteobacteria</taxon>
        <taxon>Sphingomonadales</taxon>
        <taxon>Sphingomonadaceae</taxon>
        <taxon>Candidatus Andeanibacterium</taxon>
    </lineage>
</organism>
<dbReference type="Pfam" id="PF00171">
    <property type="entry name" value="Aldedh"/>
    <property type="match status" value="1"/>
</dbReference>
<dbReference type="PROSITE" id="PS00687">
    <property type="entry name" value="ALDEHYDE_DEHYDR_GLU"/>
    <property type="match status" value="1"/>
</dbReference>
<accession>A0AAJ6BQL3</accession>
<dbReference type="InterPro" id="IPR015590">
    <property type="entry name" value="Aldehyde_DH_dom"/>
</dbReference>
<evidence type="ECO:0000259" key="5">
    <source>
        <dbReference type="Pfam" id="PF00171"/>
    </source>
</evidence>
<evidence type="ECO:0000313" key="7">
    <source>
        <dbReference type="Proteomes" id="UP001218362"/>
    </source>
</evidence>
<dbReference type="Gene3D" id="3.40.605.10">
    <property type="entry name" value="Aldehyde Dehydrogenase, Chain A, domain 1"/>
    <property type="match status" value="1"/>
</dbReference>
<dbReference type="Gene3D" id="3.40.309.10">
    <property type="entry name" value="Aldehyde Dehydrogenase, Chain A, domain 2"/>
    <property type="match status" value="1"/>
</dbReference>
<evidence type="ECO:0000256" key="1">
    <source>
        <dbReference type="ARBA" id="ARBA00009986"/>
    </source>
</evidence>
<dbReference type="AlphaFoldDB" id="A0AAJ6BQL3"/>
<evidence type="ECO:0000256" key="4">
    <source>
        <dbReference type="RuleBase" id="RU003345"/>
    </source>
</evidence>
<evidence type="ECO:0000256" key="3">
    <source>
        <dbReference type="PROSITE-ProRule" id="PRU10007"/>
    </source>
</evidence>
<protein>
    <submittedName>
        <fullName evidence="6">Aldehyde dehydrogenase family protein</fullName>
    </submittedName>
</protein>
<sequence length="475" mass="50948">MSAIEVRDPRTGEVEFTFEPHSAEAVEQLCRKARKAQQAWREGGLGYRSEVMKKWVEALHARSGAIIDALAKDTGRRKISAEEVGAIEHMVHGYMDRAPAIFARIEKTSSSTATVDFEQQYVPYPVVGVIAPWNFPLVLAFFDALPALFAGCTVVLKPSEVTPRFIDPLLQSIADVPELDGVISVIKGGAETGQTLIANVDLIVFTGSIPTGRKIAAAAAGRMIPYFLELGGKDPAIVLAGSDLDRAATAIIRSAIYNSGQVCYAIERIYVEDAAHDELVRLLVEKCEALDLNYPEMDKGHIGPFIFRSQADIVKAQLDDAVAKGATIECGGEVRNLGGGLWMDATVVTGVTHDMRIMTEETFGPVIPVMRASSADEAVELANDTIFGLSAAVFAPDMETGTATAARVNAGGVSINDTELPRTITLDGEKMAFGYSGQGGSRYGASTMLRYVRKKALIRNHGAIKGLDALAEDIG</sequence>
<dbReference type="InterPro" id="IPR029510">
    <property type="entry name" value="Ald_DH_CS_GLU"/>
</dbReference>
<dbReference type="Proteomes" id="UP001218362">
    <property type="component" value="Chromosome"/>
</dbReference>
<evidence type="ECO:0000313" key="6">
    <source>
        <dbReference type="EMBL" id="WEK47888.1"/>
    </source>
</evidence>
<dbReference type="CDD" id="cd07099">
    <property type="entry name" value="ALDH_DDALDH"/>
    <property type="match status" value="1"/>
</dbReference>
<feature type="active site" evidence="3">
    <location>
        <position position="229"/>
    </location>
</feature>
<dbReference type="InterPro" id="IPR016161">
    <property type="entry name" value="Ald_DH/histidinol_DH"/>
</dbReference>
<dbReference type="InterPro" id="IPR016162">
    <property type="entry name" value="Ald_DH_N"/>
</dbReference>
<dbReference type="FunFam" id="3.40.309.10:FF:000009">
    <property type="entry name" value="Aldehyde dehydrogenase A"/>
    <property type="match status" value="1"/>
</dbReference>
<name>A0AAJ6BQL3_9SPHN</name>
<feature type="domain" description="Aldehyde dehydrogenase" evidence="5">
    <location>
        <begin position="3"/>
        <end position="451"/>
    </location>
</feature>
<keyword evidence="2 4" id="KW-0560">Oxidoreductase</keyword>
<dbReference type="KEGG" id="acob:P0Y56_06225"/>
<dbReference type="EMBL" id="CP119316">
    <property type="protein sequence ID" value="WEK47888.1"/>
    <property type="molecule type" value="Genomic_DNA"/>
</dbReference>
<reference evidence="6" key="1">
    <citation type="submission" date="2023-03" db="EMBL/GenBank/DDBJ databases">
        <title>Andean soil-derived lignocellulolytic bacterial consortium as a source of novel taxa and putative plastic-active enzymes.</title>
        <authorList>
            <person name="Diaz-Garcia L."/>
            <person name="Chuvochina M."/>
            <person name="Feuerriegel G."/>
            <person name="Bunk B."/>
            <person name="Sproer C."/>
            <person name="Streit W.R."/>
            <person name="Rodriguez L.M."/>
            <person name="Overmann J."/>
            <person name="Jimenez D.J."/>
        </authorList>
    </citation>
    <scope>NUCLEOTIDE SEQUENCE</scope>
    <source>
        <strain evidence="6">MAG 26</strain>
    </source>
</reference>
<dbReference type="GO" id="GO:0016620">
    <property type="term" value="F:oxidoreductase activity, acting on the aldehyde or oxo group of donors, NAD or NADP as acceptor"/>
    <property type="evidence" value="ECO:0007669"/>
    <property type="project" value="InterPro"/>
</dbReference>